<dbReference type="Proteomes" id="UP001292094">
    <property type="component" value="Unassembled WGS sequence"/>
</dbReference>
<feature type="compositionally biased region" description="Low complexity" evidence="1">
    <location>
        <begin position="47"/>
        <end position="63"/>
    </location>
</feature>
<reference evidence="2" key="1">
    <citation type="submission" date="2023-11" db="EMBL/GenBank/DDBJ databases">
        <title>Genome assemblies of two species of porcelain crab, Petrolisthes cinctipes and Petrolisthes manimaculis (Anomura: Porcellanidae).</title>
        <authorList>
            <person name="Angst P."/>
        </authorList>
    </citation>
    <scope>NUCLEOTIDE SEQUENCE</scope>
    <source>
        <strain evidence="2">PB745_02</strain>
        <tissue evidence="2">Gill</tissue>
    </source>
</reference>
<feature type="compositionally biased region" description="Low complexity" evidence="1">
    <location>
        <begin position="440"/>
        <end position="462"/>
    </location>
</feature>
<feature type="compositionally biased region" description="Low complexity" evidence="1">
    <location>
        <begin position="309"/>
        <end position="334"/>
    </location>
</feature>
<proteinExistence type="predicted"/>
<organism evidence="2 3">
    <name type="scientific">Petrolisthes manimaculis</name>
    <dbReference type="NCBI Taxonomy" id="1843537"/>
    <lineage>
        <taxon>Eukaryota</taxon>
        <taxon>Metazoa</taxon>
        <taxon>Ecdysozoa</taxon>
        <taxon>Arthropoda</taxon>
        <taxon>Crustacea</taxon>
        <taxon>Multicrustacea</taxon>
        <taxon>Malacostraca</taxon>
        <taxon>Eumalacostraca</taxon>
        <taxon>Eucarida</taxon>
        <taxon>Decapoda</taxon>
        <taxon>Pleocyemata</taxon>
        <taxon>Anomura</taxon>
        <taxon>Galatheoidea</taxon>
        <taxon>Porcellanidae</taxon>
        <taxon>Petrolisthes</taxon>
    </lineage>
</organism>
<sequence>MASQTPECAYLHQQHPQENLGCPHLQDNLLHHSNSFISHQENLVNQSSSQPLLQHPQQNLVHQSSHHLSCPQENLVHQSSPHQSASQDNSVHQSSSLLQLQHPQEILVNQCSSQQPHQLLPQENVSYPVPTQPLSGPPCPQDTQPVSQQIVTCPQNVSYNSVPTQPSSHLSLPQDSHPMPQLVTYPQPSQHLPYLQPLQQDSQHIYQQVSSIQEVQPLPHLQPLPQIQQSLPYQPSRPQVQSSLHIQPHPQVRHSVLLQPSIQIQSALLQQPSPKDQQLSVHLQSLPLVQPSVHRQPRPTDLQTSSHLQPHPHTQPTSYQQQQLPQVQHSVHLQPRPPENMSPTQMFQERRGIKRPLPSEQPGPSNHHHLQHDALLAPSKGQKVVAEGGAEEENNEIVFLGINVSCFSDLVQTPLSPAYLTMSPVVSDPQCVHFGMTSGSQSAPTPKTQQPSQSPQNPSPKAAMPAVLDKLCLQAWGLLTGPNGIPKSFEHLPVPIMDSEKNFIMASCRRHTRKGLGTRRTSMMCPHLHHAPLSRLLPPLPHRTPP</sequence>
<protein>
    <submittedName>
        <fullName evidence="2">Uncharacterized protein</fullName>
    </submittedName>
</protein>
<dbReference type="EMBL" id="JAWZYT010002748">
    <property type="protein sequence ID" value="KAK4302336.1"/>
    <property type="molecule type" value="Genomic_DNA"/>
</dbReference>
<feature type="region of interest" description="Disordered" evidence="1">
    <location>
        <begin position="47"/>
        <end position="96"/>
    </location>
</feature>
<keyword evidence="3" id="KW-1185">Reference proteome</keyword>
<dbReference type="AlphaFoldDB" id="A0AAE1P7V5"/>
<gene>
    <name evidence="2" type="ORF">Pmani_025572</name>
</gene>
<feature type="region of interest" description="Disordered" evidence="1">
    <location>
        <begin position="290"/>
        <end position="349"/>
    </location>
</feature>
<feature type="region of interest" description="Disordered" evidence="1">
    <location>
        <begin position="433"/>
        <end position="464"/>
    </location>
</feature>
<name>A0AAE1P7V5_9EUCA</name>
<comment type="caution">
    <text evidence="2">The sequence shown here is derived from an EMBL/GenBank/DDBJ whole genome shotgun (WGS) entry which is preliminary data.</text>
</comment>
<feature type="region of interest" description="Disordered" evidence="1">
    <location>
        <begin position="124"/>
        <end position="145"/>
    </location>
</feature>
<accession>A0AAE1P7V5</accession>
<evidence type="ECO:0000313" key="3">
    <source>
        <dbReference type="Proteomes" id="UP001292094"/>
    </source>
</evidence>
<evidence type="ECO:0000313" key="2">
    <source>
        <dbReference type="EMBL" id="KAK4302336.1"/>
    </source>
</evidence>
<evidence type="ECO:0000256" key="1">
    <source>
        <dbReference type="SAM" id="MobiDB-lite"/>
    </source>
</evidence>
<feature type="compositionally biased region" description="Polar residues" evidence="1">
    <location>
        <begin position="71"/>
        <end position="92"/>
    </location>
</feature>